<keyword evidence="6 7" id="KW-0067">ATP-binding</keyword>
<evidence type="ECO:0000259" key="9">
    <source>
        <dbReference type="PROSITE" id="PS50011"/>
    </source>
</evidence>
<dbReference type="Pfam" id="PF00069">
    <property type="entry name" value="Pkinase"/>
    <property type="match status" value="1"/>
</dbReference>
<dbReference type="SMART" id="SM00220">
    <property type="entry name" value="S_TKc"/>
    <property type="match status" value="1"/>
</dbReference>
<dbReference type="SMART" id="SM00382">
    <property type="entry name" value="AAA"/>
    <property type="match status" value="1"/>
</dbReference>
<dbReference type="OrthoDB" id="5477268at2"/>
<dbReference type="KEGG" id="hoh:Hoch_4352"/>
<dbReference type="SMART" id="SM00028">
    <property type="entry name" value="TPR"/>
    <property type="match status" value="4"/>
</dbReference>
<dbReference type="Gene3D" id="1.10.510.10">
    <property type="entry name" value="Transferase(Phosphotransferase) domain 1"/>
    <property type="match status" value="1"/>
</dbReference>
<dbReference type="InterPro" id="IPR017441">
    <property type="entry name" value="Protein_kinase_ATP_BS"/>
</dbReference>
<dbReference type="EC" id="2.7.11.1" evidence="2"/>
<dbReference type="Pfam" id="PF13191">
    <property type="entry name" value="AAA_16"/>
    <property type="match status" value="1"/>
</dbReference>
<comment type="similarity">
    <text evidence="1">Belongs to the protein kinase superfamily. NEK Ser/Thr protein kinase family. NIMA subfamily.</text>
</comment>
<dbReference type="InterPro" id="IPR000719">
    <property type="entry name" value="Prot_kinase_dom"/>
</dbReference>
<dbReference type="GO" id="GO:0004674">
    <property type="term" value="F:protein serine/threonine kinase activity"/>
    <property type="evidence" value="ECO:0007669"/>
    <property type="project" value="UniProtKB-KW"/>
</dbReference>
<dbReference type="eggNOG" id="COG0457">
    <property type="taxonomic scope" value="Bacteria"/>
</dbReference>
<feature type="compositionally biased region" description="Low complexity" evidence="8">
    <location>
        <begin position="343"/>
        <end position="360"/>
    </location>
</feature>
<feature type="domain" description="Protein kinase" evidence="9">
    <location>
        <begin position="48"/>
        <end position="336"/>
    </location>
</feature>
<dbReference type="PROSITE" id="PS50011">
    <property type="entry name" value="PROTEIN_KINASE_DOM"/>
    <property type="match status" value="1"/>
</dbReference>
<dbReference type="Gene3D" id="1.25.40.10">
    <property type="entry name" value="Tetratricopeptide repeat domain"/>
    <property type="match status" value="2"/>
</dbReference>
<dbReference type="InterPro" id="IPR011009">
    <property type="entry name" value="Kinase-like_dom_sf"/>
</dbReference>
<dbReference type="InterPro" id="IPR050660">
    <property type="entry name" value="NEK_Ser/Thr_kinase"/>
</dbReference>
<dbReference type="Gene3D" id="3.30.200.20">
    <property type="entry name" value="Phosphorylase Kinase, domain 1"/>
    <property type="match status" value="1"/>
</dbReference>
<dbReference type="PANTHER" id="PTHR43671">
    <property type="entry name" value="SERINE/THREONINE-PROTEIN KINASE NEK"/>
    <property type="match status" value="1"/>
</dbReference>
<evidence type="ECO:0000256" key="6">
    <source>
        <dbReference type="ARBA" id="ARBA00022840"/>
    </source>
</evidence>
<dbReference type="InterPro" id="IPR011990">
    <property type="entry name" value="TPR-like_helical_dom_sf"/>
</dbReference>
<dbReference type="InterPro" id="IPR027417">
    <property type="entry name" value="P-loop_NTPase"/>
</dbReference>
<evidence type="ECO:0000256" key="5">
    <source>
        <dbReference type="ARBA" id="ARBA00022777"/>
    </source>
</evidence>
<evidence type="ECO:0000256" key="7">
    <source>
        <dbReference type="PROSITE-ProRule" id="PRU10141"/>
    </source>
</evidence>
<evidence type="ECO:0000256" key="1">
    <source>
        <dbReference type="ARBA" id="ARBA00010886"/>
    </source>
</evidence>
<keyword evidence="3" id="KW-0808">Transferase</keyword>
<feature type="region of interest" description="Disordered" evidence="8">
    <location>
        <begin position="12"/>
        <end position="38"/>
    </location>
</feature>
<reference evidence="10 11" key="1">
    <citation type="journal article" date="2010" name="Stand. Genomic Sci.">
        <title>Complete genome sequence of Haliangium ochraceum type strain (SMP-2).</title>
        <authorList>
            <consortium name="US DOE Joint Genome Institute (JGI-PGF)"/>
            <person name="Ivanova N."/>
            <person name="Daum C."/>
            <person name="Lang E."/>
            <person name="Abt B."/>
            <person name="Kopitz M."/>
            <person name="Saunders E."/>
            <person name="Lapidus A."/>
            <person name="Lucas S."/>
            <person name="Glavina Del Rio T."/>
            <person name="Nolan M."/>
            <person name="Tice H."/>
            <person name="Copeland A."/>
            <person name="Cheng J.F."/>
            <person name="Chen F."/>
            <person name="Bruce D."/>
            <person name="Goodwin L."/>
            <person name="Pitluck S."/>
            <person name="Mavromatis K."/>
            <person name="Pati A."/>
            <person name="Mikhailova N."/>
            <person name="Chen A."/>
            <person name="Palaniappan K."/>
            <person name="Land M."/>
            <person name="Hauser L."/>
            <person name="Chang Y.J."/>
            <person name="Jeffries C.D."/>
            <person name="Detter J.C."/>
            <person name="Brettin T."/>
            <person name="Rohde M."/>
            <person name="Goker M."/>
            <person name="Bristow J."/>
            <person name="Markowitz V."/>
            <person name="Eisen J.A."/>
            <person name="Hugenholtz P."/>
            <person name="Kyrpides N.C."/>
            <person name="Klenk H.P."/>
        </authorList>
    </citation>
    <scope>NUCLEOTIDE SEQUENCE [LARGE SCALE GENOMIC DNA]</scope>
    <source>
        <strain evidence="11">DSM 14365 / CIP 107738 / JCM 11303 / AJ 13395 / SMP-2</strain>
    </source>
</reference>
<dbReference type="STRING" id="502025.Hoch_4352"/>
<protein>
    <recommendedName>
        <fullName evidence="2">non-specific serine/threonine protein kinase</fullName>
        <ecNumber evidence="2">2.7.11.1</ecNumber>
    </recommendedName>
</protein>
<dbReference type="InterPro" id="IPR003593">
    <property type="entry name" value="AAA+_ATPase"/>
</dbReference>
<keyword evidence="5 10" id="KW-0418">Kinase</keyword>
<dbReference type="PROSITE" id="PS00107">
    <property type="entry name" value="PROTEIN_KINASE_ATP"/>
    <property type="match status" value="1"/>
</dbReference>
<dbReference type="SUPFAM" id="SSF56112">
    <property type="entry name" value="Protein kinase-like (PK-like)"/>
    <property type="match status" value="1"/>
</dbReference>
<evidence type="ECO:0000256" key="8">
    <source>
        <dbReference type="SAM" id="MobiDB-lite"/>
    </source>
</evidence>
<sequence>MRCPRCHRRLAPGTRCPRHPADAPPAPAVAAPAPSDGADPPVRELAGYRLLRRIGSGGFAEVYLARALADGAPAAVKLARARRDPRLLREVEMLRRVGPPAAPRCIAEGALADGRPYLIEDFAGAESLAHRLAARACDSAPDPRAALALALALCDRVAQVHAAGIVHRDLKPENLILGAEGGVTVLDFGLACASAQSTALAGGGDGEGSELGHADKIDPAAAGSALALTRPGEVLGTPHYMAPEQWLAEPLGASADVYALGVLLFELFTGQPPFAGDEATLRRAHVHGRCPLPSSRVPALAAVDAIVLRCLAKRPEDRFADAGELAAALRALRPAFAADPDTDAVAAATPSATDAAPPNADAERAPTPSAQRPTALLGLAAAVPALTVQEQLRAHGAVLAARVGAVQVFVFPGSDAAARAVRCALRAAHWARARAGLCGAAVVHLAELRVRQRGQRIRASGPALVELGWWHAGQPTPADAAGERAPAGEDAVVLSDAAAALLDPAEVQALAPGRWRPLREPLGGLASAPDEPPLCGREAVVAALLRAARGDERARARGDERESARGDGYTPALLSVLGDAGMGKTRVLAAVARLLRADDGPALTYLRGGPEATAALVRALAPQWTPPSDAPSEDDQVSEDAAGDWALAYALGLAAAEHPAVRAILAAPGALRQATARGLARVLRAAASGAGRVLLLDDAHRAEHALLDAIELATRTPAAAPLAIIAAAPRSFTELRPRWGDRALHAATHELSALGDADARALLHALLRPVEFVPEAVTARLHALSGGVPLYLVELARALREGGAIRRHPGLPGFYLAGDELLHVTSTPLIARLAARLREAAPTPLRPLIDLCALLGARFAAADVVAIQRRADAAGAGAAAGALDAAAALERLVHTGVLRREDAALGFRHPLFAQALAARIPAPTRRLLHAAASAHFEAHPERASGDARAHHARASGDAERAAALHLELAEDARHRHRYVAAEQHYSAALELTDPGEEDLAVRLLAGRGSVRYRLQRFEDALADLRRARARAETRGERRAVIALLLEESTVLDWCQSWPASAELAERARALLDQSDAHEARLRAAAALARGRALYRRECFAEAAEHLELAERTADAADAPETALMAALLRATALAYLDRLDESERSFASILARCRLSGDDFHRAAAHINRQILWMKRQQVEPAVADLEICIELGQVLGHAQLERGATFNLAELLSWCGQRQRARDLAERSRALQMRFFQDHAFHDDALLLARIDCVHAPESARDHLAWLERCCDLDALPPSAELLLAMVRLALQATSPARSGPWRELAERAAAVTGLGEHVEILVSASERALVAGDIALAADWYRDAEAAAAGSRIWAERLAALAARCGLPRRQHLRDGERSA</sequence>
<dbReference type="EMBL" id="CP001804">
    <property type="protein sequence ID" value="ACY16846.1"/>
    <property type="molecule type" value="Genomic_DNA"/>
</dbReference>
<evidence type="ECO:0000256" key="2">
    <source>
        <dbReference type="ARBA" id="ARBA00012513"/>
    </source>
</evidence>
<keyword evidence="11" id="KW-1185">Reference proteome</keyword>
<dbReference type="Proteomes" id="UP000001880">
    <property type="component" value="Chromosome"/>
</dbReference>
<feature type="binding site" evidence="7">
    <location>
        <position position="77"/>
    </location>
    <ligand>
        <name>ATP</name>
        <dbReference type="ChEBI" id="CHEBI:30616"/>
    </ligand>
</feature>
<dbReference type="InterPro" id="IPR008271">
    <property type="entry name" value="Ser/Thr_kinase_AS"/>
</dbReference>
<proteinExistence type="inferred from homology"/>
<accession>D0LME0</accession>
<keyword evidence="10" id="KW-0723">Serine/threonine-protein kinase</keyword>
<evidence type="ECO:0000256" key="4">
    <source>
        <dbReference type="ARBA" id="ARBA00022741"/>
    </source>
</evidence>
<dbReference type="GO" id="GO:0005524">
    <property type="term" value="F:ATP binding"/>
    <property type="evidence" value="ECO:0007669"/>
    <property type="project" value="UniProtKB-UniRule"/>
</dbReference>
<dbReference type="eggNOG" id="COG0515">
    <property type="taxonomic scope" value="Bacteria"/>
</dbReference>
<dbReference type="SUPFAM" id="SSF48452">
    <property type="entry name" value="TPR-like"/>
    <property type="match status" value="1"/>
</dbReference>
<evidence type="ECO:0000313" key="10">
    <source>
        <dbReference type="EMBL" id="ACY16846.1"/>
    </source>
</evidence>
<name>D0LME0_HALO1</name>
<dbReference type="InterPro" id="IPR041664">
    <property type="entry name" value="AAA_16"/>
</dbReference>
<dbReference type="InterPro" id="IPR019734">
    <property type="entry name" value="TPR_rpt"/>
</dbReference>
<evidence type="ECO:0000256" key="3">
    <source>
        <dbReference type="ARBA" id="ARBA00022679"/>
    </source>
</evidence>
<dbReference type="CDD" id="cd14014">
    <property type="entry name" value="STKc_PknB_like"/>
    <property type="match status" value="1"/>
</dbReference>
<dbReference type="SUPFAM" id="SSF52540">
    <property type="entry name" value="P-loop containing nucleoside triphosphate hydrolases"/>
    <property type="match status" value="1"/>
</dbReference>
<feature type="compositionally biased region" description="Low complexity" evidence="8">
    <location>
        <begin position="28"/>
        <end position="38"/>
    </location>
</feature>
<gene>
    <name evidence="10" type="ordered locus">Hoch_4352</name>
</gene>
<keyword evidence="4 7" id="KW-0547">Nucleotide-binding</keyword>
<organism evidence="10 11">
    <name type="scientific">Haliangium ochraceum (strain DSM 14365 / JCM 11303 / SMP-2)</name>
    <dbReference type="NCBI Taxonomy" id="502025"/>
    <lineage>
        <taxon>Bacteria</taxon>
        <taxon>Pseudomonadati</taxon>
        <taxon>Myxococcota</taxon>
        <taxon>Polyangia</taxon>
        <taxon>Haliangiales</taxon>
        <taxon>Kofleriaceae</taxon>
        <taxon>Haliangium</taxon>
    </lineage>
</organism>
<dbReference type="PROSITE" id="PS00108">
    <property type="entry name" value="PROTEIN_KINASE_ST"/>
    <property type="match status" value="1"/>
</dbReference>
<evidence type="ECO:0000313" key="11">
    <source>
        <dbReference type="Proteomes" id="UP000001880"/>
    </source>
</evidence>
<dbReference type="HOGENOM" id="CLU_006681_0_0_7"/>
<feature type="region of interest" description="Disordered" evidence="8">
    <location>
        <begin position="343"/>
        <end position="369"/>
    </location>
</feature>
<dbReference type="RefSeq" id="WP_012829444.1">
    <property type="nucleotide sequence ID" value="NC_013440.1"/>
</dbReference>
<dbReference type="PANTHER" id="PTHR43671:SF13">
    <property type="entry name" value="SERINE_THREONINE-PROTEIN KINASE NEK2"/>
    <property type="match status" value="1"/>
</dbReference>